<evidence type="ECO:0000256" key="5">
    <source>
        <dbReference type="ARBA" id="ARBA00022692"/>
    </source>
</evidence>
<dbReference type="AlphaFoldDB" id="A0A1Z3HIE2"/>
<name>A0A1Z3HIE2_9CYAN</name>
<keyword evidence="6 8" id="KW-1133">Transmembrane helix</keyword>
<keyword evidence="4" id="KW-1003">Cell membrane</keyword>
<evidence type="ECO:0000256" key="7">
    <source>
        <dbReference type="ARBA" id="ARBA00023136"/>
    </source>
</evidence>
<comment type="similarity">
    <text evidence="2">Belongs to the binding-protein-dependent transport system permease family. FecCD subfamily.</text>
</comment>
<feature type="transmembrane region" description="Helical" evidence="8">
    <location>
        <begin position="250"/>
        <end position="276"/>
    </location>
</feature>
<reference evidence="9 10" key="1">
    <citation type="journal article" date="2016" name="Biochim. Biophys. Acta">
        <title>Characterization of red-shifted phycobilisomes isolated from the chlorophyll f-containing cyanobacterium Halomicronema hongdechloris.</title>
        <authorList>
            <person name="Li Y."/>
            <person name="Lin Y."/>
            <person name="Garvey C.J."/>
            <person name="Birch D."/>
            <person name="Corkery R.W."/>
            <person name="Loughlin P.C."/>
            <person name="Scheer H."/>
            <person name="Willows R.D."/>
            <person name="Chen M."/>
        </authorList>
    </citation>
    <scope>NUCLEOTIDE SEQUENCE [LARGE SCALE GENOMIC DNA]</scope>
    <source>
        <strain evidence="9 10">C2206</strain>
    </source>
</reference>
<feature type="transmembrane region" description="Helical" evidence="8">
    <location>
        <begin position="202"/>
        <end position="224"/>
    </location>
</feature>
<organism evidence="9 10">
    <name type="scientific">Halomicronema hongdechloris C2206</name>
    <dbReference type="NCBI Taxonomy" id="1641165"/>
    <lineage>
        <taxon>Bacteria</taxon>
        <taxon>Bacillati</taxon>
        <taxon>Cyanobacteriota</taxon>
        <taxon>Cyanophyceae</taxon>
        <taxon>Nodosilineales</taxon>
        <taxon>Nodosilineaceae</taxon>
        <taxon>Halomicronema</taxon>
    </lineage>
</organism>
<dbReference type="PANTHER" id="PTHR30472">
    <property type="entry name" value="FERRIC ENTEROBACTIN TRANSPORT SYSTEM PERMEASE PROTEIN"/>
    <property type="match status" value="1"/>
</dbReference>
<dbReference type="GO" id="GO:0005886">
    <property type="term" value="C:plasma membrane"/>
    <property type="evidence" value="ECO:0007669"/>
    <property type="project" value="UniProtKB-SubCell"/>
</dbReference>
<dbReference type="Pfam" id="PF01032">
    <property type="entry name" value="FecCD"/>
    <property type="match status" value="1"/>
</dbReference>
<evidence type="ECO:0000256" key="3">
    <source>
        <dbReference type="ARBA" id="ARBA00022448"/>
    </source>
</evidence>
<dbReference type="InterPro" id="IPR000522">
    <property type="entry name" value="ABC_transptr_permease_BtuC"/>
</dbReference>
<dbReference type="GO" id="GO:0033214">
    <property type="term" value="P:siderophore-iron import into cell"/>
    <property type="evidence" value="ECO:0007669"/>
    <property type="project" value="TreeGrafter"/>
</dbReference>
<evidence type="ECO:0000313" key="9">
    <source>
        <dbReference type="EMBL" id="ASC70092.1"/>
    </source>
</evidence>
<dbReference type="Gene3D" id="1.10.3470.10">
    <property type="entry name" value="ABC transporter involved in vitamin B12 uptake, BtuC"/>
    <property type="match status" value="1"/>
</dbReference>
<evidence type="ECO:0000256" key="8">
    <source>
        <dbReference type="SAM" id="Phobius"/>
    </source>
</evidence>
<dbReference type="CDD" id="cd06550">
    <property type="entry name" value="TM_ABC_iron-siderophores_like"/>
    <property type="match status" value="1"/>
</dbReference>
<keyword evidence="10" id="KW-1185">Reference proteome</keyword>
<evidence type="ECO:0000313" key="10">
    <source>
        <dbReference type="Proteomes" id="UP000191901"/>
    </source>
</evidence>
<keyword evidence="7 8" id="KW-0472">Membrane</keyword>
<dbReference type="SUPFAM" id="SSF81345">
    <property type="entry name" value="ABC transporter involved in vitamin B12 uptake, BtuC"/>
    <property type="match status" value="1"/>
</dbReference>
<dbReference type="Proteomes" id="UP000191901">
    <property type="component" value="Chromosome"/>
</dbReference>
<keyword evidence="3" id="KW-0813">Transport</keyword>
<feature type="transmembrane region" description="Helical" evidence="8">
    <location>
        <begin position="161"/>
        <end position="182"/>
    </location>
</feature>
<feature type="transmembrane region" description="Helical" evidence="8">
    <location>
        <begin position="317"/>
        <end position="335"/>
    </location>
</feature>
<accession>A0A1Z3HIE2</accession>
<evidence type="ECO:0000256" key="6">
    <source>
        <dbReference type="ARBA" id="ARBA00022989"/>
    </source>
</evidence>
<evidence type="ECO:0000256" key="4">
    <source>
        <dbReference type="ARBA" id="ARBA00022475"/>
    </source>
</evidence>
<evidence type="ECO:0000256" key="1">
    <source>
        <dbReference type="ARBA" id="ARBA00004651"/>
    </source>
</evidence>
<feature type="transmembrane region" description="Helical" evidence="8">
    <location>
        <begin position="21"/>
        <end position="47"/>
    </location>
</feature>
<feature type="transmembrane region" description="Helical" evidence="8">
    <location>
        <begin position="105"/>
        <end position="126"/>
    </location>
</feature>
<evidence type="ECO:0000256" key="2">
    <source>
        <dbReference type="ARBA" id="ARBA00007935"/>
    </source>
</evidence>
<proteinExistence type="inferred from homology"/>
<sequence>MATLTRFPDYLPRYLGQRQRIVLATGLLVLGLGIVLVLSLTMGSVALTGSELMAAALRQGDAIHQTILWELRLPRVLAALVVGAALGLAGALLQGMLRNGLASPFLLGISAGAGLMVVLAVGVGLVQIWVPLGAWLGAVMTTLLVYLLARTGTTISVERLILGGVAFSSFFGAIQSLLLLLSPDGQIQAALNWLIGSLNGRGWSEVTLVGPGIVVALGVGCLLARQVNLLSLGDDLATGLGTSLMRSRCLIGAVATLLAAGAVSIAGLVGFVGLIVPHGVRLLVGTDYRLVLPFSALGGALVLSAADLMARAGPVELPVGVVTAVLGAPVFIWLLHRRRAQRRAIVMPLEARQLSWCSMAIAPSLPRSIYPWRPGNGSA</sequence>
<gene>
    <name evidence="9" type="primary">hmuU</name>
    <name evidence="9" type="ORF">XM38_010220</name>
</gene>
<dbReference type="EMBL" id="CP021983">
    <property type="protein sequence ID" value="ASC70092.1"/>
    <property type="molecule type" value="Genomic_DNA"/>
</dbReference>
<dbReference type="InterPro" id="IPR037294">
    <property type="entry name" value="ABC_BtuC-like"/>
</dbReference>
<dbReference type="GO" id="GO:0022857">
    <property type="term" value="F:transmembrane transporter activity"/>
    <property type="evidence" value="ECO:0007669"/>
    <property type="project" value="InterPro"/>
</dbReference>
<dbReference type="KEGG" id="hhg:XM38_010220"/>
<comment type="subcellular location">
    <subcellularLocation>
        <location evidence="1">Cell membrane</location>
        <topology evidence="1">Multi-pass membrane protein</topology>
    </subcellularLocation>
</comment>
<dbReference type="RefSeq" id="WP_187329282.1">
    <property type="nucleotide sequence ID" value="NZ_CP021983.2"/>
</dbReference>
<dbReference type="FunFam" id="1.10.3470.10:FF:000001">
    <property type="entry name" value="Vitamin B12 ABC transporter permease BtuC"/>
    <property type="match status" value="1"/>
</dbReference>
<feature type="transmembrane region" description="Helical" evidence="8">
    <location>
        <begin position="132"/>
        <end position="149"/>
    </location>
</feature>
<protein>
    <submittedName>
        <fullName evidence="9">Hemin transport system permease protein HmuU</fullName>
    </submittedName>
</protein>
<feature type="transmembrane region" description="Helical" evidence="8">
    <location>
        <begin position="76"/>
        <end position="93"/>
    </location>
</feature>
<keyword evidence="5 8" id="KW-0812">Transmembrane</keyword>
<dbReference type="PANTHER" id="PTHR30472:SF25">
    <property type="entry name" value="ABC TRANSPORTER PERMEASE PROTEIN MJ0876-RELATED"/>
    <property type="match status" value="1"/>
</dbReference>